<evidence type="ECO:0000256" key="7">
    <source>
        <dbReference type="PIRSR" id="PIRSR630616-2"/>
    </source>
</evidence>
<feature type="binding site" evidence="7">
    <location>
        <begin position="594"/>
        <end position="595"/>
    </location>
    <ligand>
        <name>ATP</name>
        <dbReference type="ChEBI" id="CHEBI:30616"/>
    </ligand>
</feature>
<accession>A0A9W7G8C9</accession>
<feature type="binding site" evidence="7">
    <location>
        <position position="608"/>
    </location>
    <ligand>
        <name>ATP</name>
        <dbReference type="ChEBI" id="CHEBI:30616"/>
    </ligand>
</feature>
<dbReference type="Proteomes" id="UP001165065">
    <property type="component" value="Unassembled WGS sequence"/>
</dbReference>
<feature type="region of interest" description="Disordered" evidence="10">
    <location>
        <begin position="1"/>
        <end position="25"/>
    </location>
</feature>
<dbReference type="PROSITE" id="PS00107">
    <property type="entry name" value="PROTEIN_KINASE_ATP"/>
    <property type="match status" value="1"/>
</dbReference>
<keyword evidence="1" id="KW-0723">Serine/threonine-protein kinase</keyword>
<evidence type="ECO:0000256" key="3">
    <source>
        <dbReference type="ARBA" id="ARBA00022741"/>
    </source>
</evidence>
<evidence type="ECO:0000256" key="5">
    <source>
        <dbReference type="ARBA" id="ARBA00022840"/>
    </source>
</evidence>
<feature type="active site" description="Proton acceptor" evidence="6">
    <location>
        <position position="590"/>
    </location>
</feature>
<sequence>MRPRSAQARYGGSDRKTKDQGYSQQVPFKIVTKHTYSSQAKNTKLGVGLSPFQYLRNKLDGSKKIAPSSLGKSSGKQRPSTAGGVVRKDLSKENSTETKRTAKTESSEGSSAKQQVRSSAHAKSSSHNHASSGRGEVNYPQGGTGHLYHSHQGYHSQGQLQRDRTQYSRPTSSGGSSSRATTSHNYSRAQYRIGVSNRTPPTHRTHKSNRPSSAGGYSSQKSTPGGDGGHRVVYARPKSAGATRQKYKATHEEGGKAQYNPSRSANSRNGGSINIVGGAGGVTVIGSVGGSARNTPTTKAAAPKPTTQSRVRPQSAGAVTISQRIAHRNFRTPEMIVNDAQNNMSGLQAKEEGGQTSTPSSTGKAGGASASAEGNENNSKNGNGVDTDTNAVAKAGAGVAGAGGDRVYTQSHSHTTNMVTVVSKPKVVNAEALTNLSSKFCSSSELSYLQSIMSSGNLKGRSTTEFYTIGKVVGVGSFAKVRLAWHKLTGQAIAIKTYEKSKMKDASHLRRVQQEIKVMEKLNHPRLIRLFETLESPKRIHLIMEFVSAGNLCSYVKRRRRLPEEEARKIFYQISVALCFMHDCEIIHRDVKLENVLLDKDGNSKLIDFGFSVFSVDKKALKVFCGTPSYMAPEIVRRIEYEGKPIDAWSLGVVLYALVCGCFPFSAKSYPELYKKIMRGQFRIPDTLSQGVKDLIRNLLVLDPKKRFTVHQAKNHPWVHSGKGGAFNPSSGWTCDPGCSEILINKNPTLDLNESVIKTMDSFGIKREATMHNVLNKAHNGISTCYYLLKQAMKDNSTLQEEDENAVSGKETVSKAALKSSKAAKNVRPMSAPSHKVHRPVAMTRTRTNSGEGDSSAADSFIKEDKEDSFIKEDNGGSVSGGL</sequence>
<dbReference type="SUPFAM" id="SSF56112">
    <property type="entry name" value="Protein kinase-like (PK-like)"/>
    <property type="match status" value="1"/>
</dbReference>
<dbReference type="InterPro" id="IPR011009">
    <property type="entry name" value="Kinase-like_dom_sf"/>
</dbReference>
<feature type="compositionally biased region" description="Low complexity" evidence="10">
    <location>
        <begin position="357"/>
        <end position="384"/>
    </location>
</feature>
<feature type="region of interest" description="Disordered" evidence="10">
    <location>
        <begin position="287"/>
        <end position="318"/>
    </location>
</feature>
<dbReference type="PROSITE" id="PS00108">
    <property type="entry name" value="PROTEIN_KINASE_ST"/>
    <property type="match status" value="1"/>
</dbReference>
<reference evidence="13" key="1">
    <citation type="journal article" date="2023" name="Commun. Biol.">
        <title>Genome analysis of Parmales, the sister group of diatoms, reveals the evolutionary specialization of diatoms from phago-mixotrophs to photoautotrophs.</title>
        <authorList>
            <person name="Ban H."/>
            <person name="Sato S."/>
            <person name="Yoshikawa S."/>
            <person name="Yamada K."/>
            <person name="Nakamura Y."/>
            <person name="Ichinomiya M."/>
            <person name="Sato N."/>
            <person name="Blanc-Mathieu R."/>
            <person name="Endo H."/>
            <person name="Kuwata A."/>
            <person name="Ogata H."/>
        </authorList>
    </citation>
    <scope>NUCLEOTIDE SEQUENCE [LARGE SCALE GENOMIC DNA]</scope>
</reference>
<dbReference type="FunFam" id="3.30.200.20:FF:000042">
    <property type="entry name" value="Aurora kinase A"/>
    <property type="match status" value="1"/>
</dbReference>
<dbReference type="SMART" id="SM00220">
    <property type="entry name" value="S_TKc"/>
    <property type="match status" value="1"/>
</dbReference>
<feature type="compositionally biased region" description="Polar residues" evidence="10">
    <location>
        <begin position="107"/>
        <end position="117"/>
    </location>
</feature>
<evidence type="ECO:0000313" key="13">
    <source>
        <dbReference type="Proteomes" id="UP001165065"/>
    </source>
</evidence>
<proteinExistence type="predicted"/>
<feature type="compositionally biased region" description="Polar residues" evidence="10">
    <location>
        <begin position="210"/>
        <end position="223"/>
    </location>
</feature>
<feature type="region of interest" description="Disordered" evidence="10">
    <location>
        <begin position="800"/>
        <end position="883"/>
    </location>
</feature>
<name>A0A9W7G8C9_9STRA</name>
<dbReference type="FunFam" id="1.10.510.10:FF:000956">
    <property type="entry name" value="CAMK family protein kinase"/>
    <property type="match status" value="1"/>
</dbReference>
<dbReference type="CDD" id="cd14003">
    <property type="entry name" value="STKc_AMPK-like"/>
    <property type="match status" value="1"/>
</dbReference>
<feature type="compositionally biased region" description="Basic and acidic residues" evidence="10">
    <location>
        <begin position="861"/>
        <end position="875"/>
    </location>
</feature>
<organism evidence="12 13">
    <name type="scientific">Triparma columacea</name>
    <dbReference type="NCBI Taxonomy" id="722753"/>
    <lineage>
        <taxon>Eukaryota</taxon>
        <taxon>Sar</taxon>
        <taxon>Stramenopiles</taxon>
        <taxon>Ochrophyta</taxon>
        <taxon>Bolidophyceae</taxon>
        <taxon>Parmales</taxon>
        <taxon>Triparmaceae</taxon>
        <taxon>Triparma</taxon>
    </lineage>
</organism>
<keyword evidence="13" id="KW-1185">Reference proteome</keyword>
<feature type="compositionally biased region" description="Basic and acidic residues" evidence="10">
    <location>
        <begin position="86"/>
        <end position="106"/>
    </location>
</feature>
<feature type="domain" description="Protein kinase" evidence="11">
    <location>
        <begin position="467"/>
        <end position="719"/>
    </location>
</feature>
<feature type="compositionally biased region" description="Low complexity" evidence="10">
    <location>
        <begin position="168"/>
        <end position="183"/>
    </location>
</feature>
<feature type="compositionally biased region" description="Low complexity" evidence="10">
    <location>
        <begin position="290"/>
        <end position="307"/>
    </location>
</feature>
<dbReference type="GO" id="GO:0004674">
    <property type="term" value="F:protein serine/threonine kinase activity"/>
    <property type="evidence" value="ECO:0007669"/>
    <property type="project" value="UniProtKB-KW"/>
</dbReference>
<evidence type="ECO:0000313" key="12">
    <source>
        <dbReference type="EMBL" id="GMI35800.1"/>
    </source>
</evidence>
<feature type="binding site" evidence="7 9">
    <location>
        <position position="496"/>
    </location>
    <ligand>
        <name>ATP</name>
        <dbReference type="ChEBI" id="CHEBI:30616"/>
    </ligand>
</feature>
<protein>
    <recommendedName>
        <fullName evidence="11">Protein kinase domain-containing protein</fullName>
    </recommendedName>
</protein>
<dbReference type="InterPro" id="IPR008271">
    <property type="entry name" value="Ser/Thr_kinase_AS"/>
</dbReference>
<dbReference type="Gene3D" id="1.10.510.10">
    <property type="entry name" value="Transferase(Phosphotransferase) domain 1"/>
    <property type="match status" value="1"/>
</dbReference>
<evidence type="ECO:0000256" key="4">
    <source>
        <dbReference type="ARBA" id="ARBA00022777"/>
    </source>
</evidence>
<dbReference type="InterPro" id="IPR030616">
    <property type="entry name" value="Aur-like"/>
</dbReference>
<keyword evidence="2" id="KW-0808">Transferase</keyword>
<feature type="cross-link" description="Glycyl lysine isopeptide (Lys-Gly) (interchain with G-Cter in SUMO2)" evidence="8">
    <location>
        <position position="592"/>
    </location>
</feature>
<feature type="region of interest" description="Disordered" evidence="10">
    <location>
        <begin position="348"/>
        <end position="389"/>
    </location>
</feature>
<evidence type="ECO:0000256" key="10">
    <source>
        <dbReference type="SAM" id="MobiDB-lite"/>
    </source>
</evidence>
<dbReference type="Pfam" id="PF00069">
    <property type="entry name" value="Pkinase"/>
    <property type="match status" value="1"/>
</dbReference>
<keyword evidence="4" id="KW-0418">Kinase</keyword>
<keyword evidence="3 7" id="KW-0547">Nucleotide-binding</keyword>
<feature type="compositionally biased region" description="Low complexity" evidence="10">
    <location>
        <begin position="118"/>
        <end position="132"/>
    </location>
</feature>
<feature type="compositionally biased region" description="Polar residues" evidence="10">
    <location>
        <begin position="70"/>
        <end position="80"/>
    </location>
</feature>
<comment type="caution">
    <text evidence="12">The sequence shown here is derived from an EMBL/GenBank/DDBJ whole genome shotgun (WGS) entry which is preliminary data.</text>
</comment>
<dbReference type="AlphaFoldDB" id="A0A9W7G8C9"/>
<feature type="compositionally biased region" description="Polar residues" evidence="10">
    <location>
        <begin position="259"/>
        <end position="268"/>
    </location>
</feature>
<dbReference type="OrthoDB" id="193931at2759"/>
<gene>
    <name evidence="12" type="ORF">TrCOL_g10846</name>
</gene>
<evidence type="ECO:0000256" key="9">
    <source>
        <dbReference type="PROSITE-ProRule" id="PRU10141"/>
    </source>
</evidence>
<keyword evidence="5 7" id="KW-0067">ATP-binding</keyword>
<dbReference type="PANTHER" id="PTHR24350">
    <property type="entry name" value="SERINE/THREONINE-PROTEIN KINASE IAL-RELATED"/>
    <property type="match status" value="1"/>
</dbReference>
<evidence type="ECO:0000256" key="8">
    <source>
        <dbReference type="PIRSR" id="PIRSR630616-3"/>
    </source>
</evidence>
<dbReference type="InterPro" id="IPR000719">
    <property type="entry name" value="Prot_kinase_dom"/>
</dbReference>
<dbReference type="GO" id="GO:0005524">
    <property type="term" value="F:ATP binding"/>
    <property type="evidence" value="ECO:0007669"/>
    <property type="project" value="UniProtKB-UniRule"/>
</dbReference>
<evidence type="ECO:0000259" key="11">
    <source>
        <dbReference type="PROSITE" id="PS50011"/>
    </source>
</evidence>
<dbReference type="PROSITE" id="PS50011">
    <property type="entry name" value="PROTEIN_KINASE_DOM"/>
    <property type="match status" value="1"/>
</dbReference>
<evidence type="ECO:0000256" key="6">
    <source>
        <dbReference type="PIRSR" id="PIRSR630616-1"/>
    </source>
</evidence>
<feature type="region of interest" description="Disordered" evidence="10">
    <location>
        <begin position="62"/>
        <end position="272"/>
    </location>
</feature>
<dbReference type="InterPro" id="IPR017441">
    <property type="entry name" value="Protein_kinase_ATP_BS"/>
</dbReference>
<feature type="compositionally biased region" description="Low complexity" evidence="10">
    <location>
        <begin position="814"/>
        <end position="824"/>
    </location>
</feature>
<dbReference type="EMBL" id="BRYA01000060">
    <property type="protein sequence ID" value="GMI35800.1"/>
    <property type="molecule type" value="Genomic_DNA"/>
</dbReference>
<evidence type="ECO:0000256" key="2">
    <source>
        <dbReference type="ARBA" id="ARBA00022679"/>
    </source>
</evidence>
<evidence type="ECO:0000256" key="1">
    <source>
        <dbReference type="ARBA" id="ARBA00022527"/>
    </source>
</evidence>